<dbReference type="InterPro" id="IPR021858">
    <property type="entry name" value="Fun_TF"/>
</dbReference>
<keyword evidence="5" id="KW-1185">Reference proteome</keyword>
<dbReference type="EMBL" id="JAUEDM010000006">
    <property type="protein sequence ID" value="KAK3314841.1"/>
    <property type="molecule type" value="Genomic_DNA"/>
</dbReference>
<feature type="compositionally biased region" description="Polar residues" evidence="2">
    <location>
        <begin position="636"/>
        <end position="652"/>
    </location>
</feature>
<reference evidence="4" key="2">
    <citation type="submission" date="2023-06" db="EMBL/GenBank/DDBJ databases">
        <authorList>
            <consortium name="Lawrence Berkeley National Laboratory"/>
            <person name="Haridas S."/>
            <person name="Hensen N."/>
            <person name="Bonometti L."/>
            <person name="Westerberg I."/>
            <person name="Brannstrom I.O."/>
            <person name="Guillou S."/>
            <person name="Cros-Aarteil S."/>
            <person name="Calhoun S."/>
            <person name="Kuo A."/>
            <person name="Mondo S."/>
            <person name="Pangilinan J."/>
            <person name="Riley R."/>
            <person name="Labutti K."/>
            <person name="Andreopoulos B."/>
            <person name="Lipzen A."/>
            <person name="Chen C."/>
            <person name="Yanf M."/>
            <person name="Daum C."/>
            <person name="Ng V."/>
            <person name="Clum A."/>
            <person name="Steindorff A."/>
            <person name="Ohm R."/>
            <person name="Martin F."/>
            <person name="Silar P."/>
            <person name="Natvig D."/>
            <person name="Lalanne C."/>
            <person name="Gautier V."/>
            <person name="Ament-Velasquez S.L."/>
            <person name="Kruys A."/>
            <person name="Hutchinson M.I."/>
            <person name="Powell A.J."/>
            <person name="Barry K."/>
            <person name="Miller A.N."/>
            <person name="Grigoriev I.V."/>
            <person name="Debuchy R."/>
            <person name="Gladieux P."/>
            <person name="Thoren M.H."/>
            <person name="Johannesson H."/>
        </authorList>
    </citation>
    <scope>NUCLEOTIDE SEQUENCE</scope>
    <source>
        <strain evidence="4">CBS 118394</strain>
    </source>
</reference>
<dbReference type="GO" id="GO:0008270">
    <property type="term" value="F:zinc ion binding"/>
    <property type="evidence" value="ECO:0007669"/>
    <property type="project" value="InterPro"/>
</dbReference>
<dbReference type="Gene3D" id="4.10.240.10">
    <property type="entry name" value="Zn(2)-C6 fungal-type DNA-binding domain"/>
    <property type="match status" value="1"/>
</dbReference>
<feature type="compositionally biased region" description="Low complexity" evidence="2">
    <location>
        <begin position="127"/>
        <end position="142"/>
    </location>
</feature>
<dbReference type="CDD" id="cd00067">
    <property type="entry name" value="GAL4"/>
    <property type="match status" value="1"/>
</dbReference>
<evidence type="ECO:0000256" key="1">
    <source>
        <dbReference type="ARBA" id="ARBA00023242"/>
    </source>
</evidence>
<reference evidence="4" key="1">
    <citation type="journal article" date="2023" name="Mol. Phylogenet. Evol.">
        <title>Genome-scale phylogeny and comparative genomics of the fungal order Sordariales.</title>
        <authorList>
            <person name="Hensen N."/>
            <person name="Bonometti L."/>
            <person name="Westerberg I."/>
            <person name="Brannstrom I.O."/>
            <person name="Guillou S."/>
            <person name="Cros-Aarteil S."/>
            <person name="Calhoun S."/>
            <person name="Haridas S."/>
            <person name="Kuo A."/>
            <person name="Mondo S."/>
            <person name="Pangilinan J."/>
            <person name="Riley R."/>
            <person name="LaButti K."/>
            <person name="Andreopoulos B."/>
            <person name="Lipzen A."/>
            <person name="Chen C."/>
            <person name="Yan M."/>
            <person name="Daum C."/>
            <person name="Ng V."/>
            <person name="Clum A."/>
            <person name="Steindorff A."/>
            <person name="Ohm R.A."/>
            <person name="Martin F."/>
            <person name="Silar P."/>
            <person name="Natvig D.O."/>
            <person name="Lalanne C."/>
            <person name="Gautier V."/>
            <person name="Ament-Velasquez S.L."/>
            <person name="Kruys A."/>
            <person name="Hutchinson M.I."/>
            <person name="Powell A.J."/>
            <person name="Barry K."/>
            <person name="Miller A.N."/>
            <person name="Grigoriev I.V."/>
            <person name="Debuchy R."/>
            <person name="Gladieux P."/>
            <person name="Hiltunen Thoren M."/>
            <person name="Johannesson H."/>
        </authorList>
    </citation>
    <scope>NUCLEOTIDE SEQUENCE</scope>
    <source>
        <strain evidence="4">CBS 118394</strain>
    </source>
</reference>
<dbReference type="SMART" id="SM00066">
    <property type="entry name" value="GAL4"/>
    <property type="match status" value="1"/>
</dbReference>
<proteinExistence type="predicted"/>
<dbReference type="PANTHER" id="PTHR38791">
    <property type="entry name" value="ZN(II)2CYS6 TRANSCRIPTION FACTOR (EUROFUNG)-RELATED-RELATED"/>
    <property type="match status" value="1"/>
</dbReference>
<dbReference type="PROSITE" id="PS00463">
    <property type="entry name" value="ZN2_CY6_FUNGAL_1"/>
    <property type="match status" value="1"/>
</dbReference>
<evidence type="ECO:0000313" key="5">
    <source>
        <dbReference type="Proteomes" id="UP001283341"/>
    </source>
</evidence>
<dbReference type="SUPFAM" id="SSF57701">
    <property type="entry name" value="Zn2/Cys6 DNA-binding domain"/>
    <property type="match status" value="1"/>
</dbReference>
<evidence type="ECO:0000313" key="4">
    <source>
        <dbReference type="EMBL" id="KAK3314841.1"/>
    </source>
</evidence>
<feature type="region of interest" description="Disordered" evidence="2">
    <location>
        <begin position="118"/>
        <end position="142"/>
    </location>
</feature>
<feature type="compositionally biased region" description="Polar residues" evidence="2">
    <location>
        <begin position="56"/>
        <end position="72"/>
    </location>
</feature>
<dbReference type="PANTHER" id="PTHR38791:SF13">
    <property type="entry name" value="ZN(2)-C6 FUNGAL-TYPE DOMAIN-CONTAINING PROTEIN"/>
    <property type="match status" value="1"/>
</dbReference>
<organism evidence="4 5">
    <name type="scientific">Apodospora peruviana</name>
    <dbReference type="NCBI Taxonomy" id="516989"/>
    <lineage>
        <taxon>Eukaryota</taxon>
        <taxon>Fungi</taxon>
        <taxon>Dikarya</taxon>
        <taxon>Ascomycota</taxon>
        <taxon>Pezizomycotina</taxon>
        <taxon>Sordariomycetes</taxon>
        <taxon>Sordariomycetidae</taxon>
        <taxon>Sordariales</taxon>
        <taxon>Lasiosphaeriaceae</taxon>
        <taxon>Apodospora</taxon>
    </lineage>
</organism>
<dbReference type="GO" id="GO:0000981">
    <property type="term" value="F:DNA-binding transcription factor activity, RNA polymerase II-specific"/>
    <property type="evidence" value="ECO:0007669"/>
    <property type="project" value="InterPro"/>
</dbReference>
<sequence>MVYLGRPSLGCRTCRSRRIKCDEGKPTCKRCAKSKRECGGYRPEFEIMHRDLTTSTVRRMRKASTTGLQETQQHQDDIYDPESSSSSISPTNTTPQQHQHQHQHQQLIVFVHEQPQLLNPDHHDYRPSPSSSSSLSLPSPGSPMADAMLAVPLAQRAACHFASNVILLPHSGGLHGYMDYLLPLVDSAPPGSCLRYAFNACAFALLGNRETSGGLDLAKLSLKEHTLALARTHAALGDPSTATLDSTLATVLLLSLFESITAAKETRLLAWRTHLEGAINIVRSRGREQLRQTRMGSLLFNAVRQQLIARTLSAGIAPPFGVEWWMMDDESESEDAGACPLSVAAQRLALRTAELRAEVSRLMQDNLANTSTSSEKEDYSRELMYDMLHRVQSADGEIASFLHTILPAYRPQTLCWADWDDDNIPVSERPFYPGRVDVYPDFITAGAWNTARVARLILASINIRLIAWLTSRSSRHLVEGQFGTTTDYRQTAEYATARRICEGTIMEILASVPYQLGWRRTSSPKQGRQRSDTGETTTYYGFACGVDRTTEDDNGKTTGRNKPKALPALMLIWPLVSIKTHDMCTEQQRQWITGRLRYIEERAGLRYAGMMNEIYFRYPSMLIRQDGLMQSPDPMNRQNQLYPDDTTSNNQDHGQKRPSVGSLPDQKPESVSPG</sequence>
<dbReference type="InterPro" id="IPR036864">
    <property type="entry name" value="Zn2-C6_fun-type_DNA-bd_sf"/>
</dbReference>
<name>A0AAE0HZK9_9PEZI</name>
<protein>
    <recommendedName>
        <fullName evidence="3">Zn(2)-C6 fungal-type domain-containing protein</fullName>
    </recommendedName>
</protein>
<evidence type="ECO:0000256" key="2">
    <source>
        <dbReference type="SAM" id="MobiDB-lite"/>
    </source>
</evidence>
<dbReference type="Pfam" id="PF00172">
    <property type="entry name" value="Zn_clus"/>
    <property type="match status" value="1"/>
</dbReference>
<dbReference type="PROSITE" id="PS50048">
    <property type="entry name" value="ZN2_CY6_FUNGAL_2"/>
    <property type="match status" value="1"/>
</dbReference>
<accession>A0AAE0HZK9</accession>
<gene>
    <name evidence="4" type="ORF">B0H66DRAFT_605759</name>
</gene>
<evidence type="ECO:0000259" key="3">
    <source>
        <dbReference type="PROSITE" id="PS50048"/>
    </source>
</evidence>
<dbReference type="InterPro" id="IPR053175">
    <property type="entry name" value="DHMBA_Reg_Transcription_Factor"/>
</dbReference>
<dbReference type="AlphaFoldDB" id="A0AAE0HZK9"/>
<feature type="region of interest" description="Disordered" evidence="2">
    <location>
        <begin position="627"/>
        <end position="674"/>
    </location>
</feature>
<dbReference type="InterPro" id="IPR001138">
    <property type="entry name" value="Zn2Cys6_DnaBD"/>
</dbReference>
<keyword evidence="1" id="KW-0539">Nucleus</keyword>
<dbReference type="Pfam" id="PF11951">
    <property type="entry name" value="Fungal_trans_2"/>
    <property type="match status" value="1"/>
</dbReference>
<dbReference type="Proteomes" id="UP001283341">
    <property type="component" value="Unassembled WGS sequence"/>
</dbReference>
<feature type="region of interest" description="Disordered" evidence="2">
    <location>
        <begin position="56"/>
        <end position="105"/>
    </location>
</feature>
<comment type="caution">
    <text evidence="4">The sequence shown here is derived from an EMBL/GenBank/DDBJ whole genome shotgun (WGS) entry which is preliminary data.</text>
</comment>
<feature type="domain" description="Zn(2)-C6 fungal-type" evidence="3">
    <location>
        <begin position="10"/>
        <end position="38"/>
    </location>
</feature>